<keyword evidence="4" id="KW-1185">Reference proteome</keyword>
<name>A0A9K3L670_9STRA</name>
<evidence type="ECO:0000313" key="4">
    <source>
        <dbReference type="Proteomes" id="UP000693970"/>
    </source>
</evidence>
<proteinExistence type="predicted"/>
<evidence type="ECO:0000256" key="2">
    <source>
        <dbReference type="SAM" id="Phobius"/>
    </source>
</evidence>
<feature type="transmembrane region" description="Helical" evidence="2">
    <location>
        <begin position="91"/>
        <end position="113"/>
    </location>
</feature>
<feature type="region of interest" description="Disordered" evidence="1">
    <location>
        <begin position="262"/>
        <end position="282"/>
    </location>
</feature>
<dbReference type="EMBL" id="JAGRRH010000015">
    <property type="protein sequence ID" value="KAG7355590.1"/>
    <property type="molecule type" value="Genomic_DNA"/>
</dbReference>
<evidence type="ECO:0000313" key="3">
    <source>
        <dbReference type="EMBL" id="KAG7355590.1"/>
    </source>
</evidence>
<dbReference type="OrthoDB" id="407058at2759"/>
<protein>
    <submittedName>
        <fullName evidence="3">Carbohydrate binding protein</fullName>
    </submittedName>
</protein>
<gene>
    <name evidence="3" type="ORF">IV203_000276</name>
</gene>
<keyword evidence="2" id="KW-0812">Transmembrane</keyword>
<evidence type="ECO:0000256" key="1">
    <source>
        <dbReference type="SAM" id="MobiDB-lite"/>
    </source>
</evidence>
<organism evidence="3 4">
    <name type="scientific">Nitzschia inconspicua</name>
    <dbReference type="NCBI Taxonomy" id="303405"/>
    <lineage>
        <taxon>Eukaryota</taxon>
        <taxon>Sar</taxon>
        <taxon>Stramenopiles</taxon>
        <taxon>Ochrophyta</taxon>
        <taxon>Bacillariophyta</taxon>
        <taxon>Bacillariophyceae</taxon>
        <taxon>Bacillariophycidae</taxon>
        <taxon>Bacillariales</taxon>
        <taxon>Bacillariaceae</taxon>
        <taxon>Nitzschia</taxon>
    </lineage>
</organism>
<keyword evidence="2" id="KW-1133">Transmembrane helix</keyword>
<keyword evidence="2" id="KW-0472">Membrane</keyword>
<dbReference type="AlphaFoldDB" id="A0A9K3L670"/>
<accession>A0A9K3L670</accession>
<sequence>MGIVTNTTFVDLNDDNTYYGATSPPDAGFPKTPCAGVWPALGSVVDKEANGIDTIHSASILHNMNDFVVLCSRVSRDNSSRRIADVSGSVFFLRLALIALVIFWFVGFFSLTWNLHLGDVAIPSVSVSQLFHDNRSNGILNISGSRTQKQERPLLPHNLSRIPGKVTATADVRGNLGPASVVIQPVPGSHWLHDRWQAASNMHGQNIPGDHWILLEFHSPILVDSIRLDWETAYASDYRIEGSLERITDVTSSDQVWTLFDSSNPADQAKRTEETTGQSPGVKQKMPLHVIHTIQSISHNNNQQPVRFLRLHILKSATGWGVSLWQFDVIGYWEDQVVL</sequence>
<dbReference type="Proteomes" id="UP000693970">
    <property type="component" value="Unassembled WGS sequence"/>
</dbReference>
<reference evidence="3" key="1">
    <citation type="journal article" date="2021" name="Sci. Rep.">
        <title>Diploid genomic architecture of Nitzschia inconspicua, an elite biomass production diatom.</title>
        <authorList>
            <person name="Oliver A."/>
            <person name="Podell S."/>
            <person name="Pinowska A."/>
            <person name="Traller J.C."/>
            <person name="Smith S.R."/>
            <person name="McClure R."/>
            <person name="Beliaev A."/>
            <person name="Bohutskyi P."/>
            <person name="Hill E.A."/>
            <person name="Rabines A."/>
            <person name="Zheng H."/>
            <person name="Allen L.Z."/>
            <person name="Kuo A."/>
            <person name="Grigoriev I.V."/>
            <person name="Allen A.E."/>
            <person name="Hazlebeck D."/>
            <person name="Allen E.E."/>
        </authorList>
    </citation>
    <scope>NUCLEOTIDE SEQUENCE</scope>
    <source>
        <strain evidence="3">Hildebrandi</strain>
    </source>
</reference>
<reference evidence="3" key="2">
    <citation type="submission" date="2021-04" db="EMBL/GenBank/DDBJ databases">
        <authorList>
            <person name="Podell S."/>
        </authorList>
    </citation>
    <scope>NUCLEOTIDE SEQUENCE</scope>
    <source>
        <strain evidence="3">Hildebrandi</strain>
    </source>
</reference>
<comment type="caution">
    <text evidence="3">The sequence shown here is derived from an EMBL/GenBank/DDBJ whole genome shotgun (WGS) entry which is preliminary data.</text>
</comment>